<keyword evidence="5" id="KW-1185">Reference proteome</keyword>
<dbReference type="Proteomes" id="UP000287394">
    <property type="component" value="Chromosome"/>
</dbReference>
<evidence type="ECO:0000313" key="5">
    <source>
        <dbReference type="Proteomes" id="UP000287394"/>
    </source>
</evidence>
<dbReference type="FunCoup" id="A0A402CTK9">
    <property type="interactions" value="185"/>
</dbReference>
<dbReference type="Gene3D" id="3.40.720.10">
    <property type="entry name" value="Alkaline Phosphatase, subunit A"/>
    <property type="match status" value="1"/>
</dbReference>
<dbReference type="InterPro" id="IPR001952">
    <property type="entry name" value="Alkaline_phosphatase"/>
</dbReference>
<evidence type="ECO:0000256" key="2">
    <source>
        <dbReference type="PIRSR" id="PIRSR601952-2"/>
    </source>
</evidence>
<dbReference type="PANTHER" id="PTHR11596:SF72">
    <property type="entry name" value="ALKALINE PHOSPHATASE"/>
    <property type="match status" value="1"/>
</dbReference>
<feature type="active site" description="Phosphoserine intermediate" evidence="1">
    <location>
        <position position="188"/>
    </location>
</feature>
<dbReference type="RefSeq" id="WP_119320700.1">
    <property type="nucleotide sequence ID" value="NZ_AP025739.1"/>
</dbReference>
<protein>
    <submittedName>
        <fullName evidence="4">Alkaline phosphatase</fullName>
    </submittedName>
</protein>
<feature type="binding site" evidence="2">
    <location>
        <position position="430"/>
    </location>
    <ligand>
        <name>Zn(2+)</name>
        <dbReference type="ChEBI" id="CHEBI:29105"/>
        <label>2</label>
    </ligand>
</feature>
<evidence type="ECO:0000313" key="4">
    <source>
        <dbReference type="EMBL" id="BDI30703.1"/>
    </source>
</evidence>
<dbReference type="PANTHER" id="PTHR11596">
    <property type="entry name" value="ALKALINE PHOSPHATASE"/>
    <property type="match status" value="1"/>
</dbReference>
<dbReference type="AlphaFoldDB" id="A0A402CTK9"/>
<keyword evidence="2" id="KW-0479">Metal-binding</keyword>
<feature type="binding site" evidence="2">
    <location>
        <position position="139"/>
    </location>
    <ligand>
        <name>Mg(2+)</name>
        <dbReference type="ChEBI" id="CHEBI:18420"/>
    </ligand>
</feature>
<dbReference type="Pfam" id="PF00245">
    <property type="entry name" value="Alk_phosphatase"/>
    <property type="match status" value="1"/>
</dbReference>
<evidence type="ECO:0000256" key="3">
    <source>
        <dbReference type="RuleBase" id="RU003946"/>
    </source>
</evidence>
<feature type="binding site" evidence="2">
    <location>
        <position position="421"/>
    </location>
    <ligand>
        <name>Mg(2+)</name>
        <dbReference type="ChEBI" id="CHEBI:18420"/>
    </ligand>
</feature>
<reference evidence="4 5" key="1">
    <citation type="journal article" date="2019" name="Int. J. Syst. Evol. Microbiol.">
        <title>Capsulimonas corticalis gen. nov., sp. nov., an aerobic capsulated bacterium, of a novel bacterial order, Capsulimonadales ord. nov., of the class Armatimonadia of the phylum Armatimonadetes.</title>
        <authorList>
            <person name="Li J."/>
            <person name="Kudo C."/>
            <person name="Tonouchi A."/>
        </authorList>
    </citation>
    <scope>NUCLEOTIDE SEQUENCE [LARGE SCALE GENOMIC DNA]</scope>
    <source>
        <strain evidence="4 5">AX-7</strain>
    </source>
</reference>
<dbReference type="EMBL" id="AP025739">
    <property type="protein sequence ID" value="BDI30703.1"/>
    <property type="molecule type" value="Genomic_DNA"/>
</dbReference>
<comment type="similarity">
    <text evidence="3">Belongs to the alkaline phosphatase family.</text>
</comment>
<dbReference type="KEGG" id="ccot:CCAX7_27540"/>
<feature type="binding site" evidence="2">
    <location>
        <position position="469"/>
    </location>
    <ligand>
        <name>Zn(2+)</name>
        <dbReference type="ChEBI" id="CHEBI:29105"/>
        <label>2</label>
    </ligand>
</feature>
<dbReference type="SUPFAM" id="SSF53649">
    <property type="entry name" value="Alkaline phosphatase-like"/>
    <property type="match status" value="1"/>
</dbReference>
<comment type="cofactor">
    <cofactor evidence="2">
        <name>Zn(2+)</name>
        <dbReference type="ChEBI" id="CHEBI:29105"/>
    </cofactor>
    <text evidence="2">Binds 2 Zn(2+) ions.</text>
</comment>
<feature type="binding site" evidence="2">
    <location>
        <position position="605"/>
    </location>
    <ligand>
        <name>Zn(2+)</name>
        <dbReference type="ChEBI" id="CHEBI:29105"/>
        <label>2</label>
    </ligand>
</feature>
<feature type="binding site" evidence="2">
    <location>
        <position position="468"/>
    </location>
    <ligand>
        <name>Zn(2+)</name>
        <dbReference type="ChEBI" id="CHEBI:29105"/>
        <label>2</label>
    </ligand>
</feature>
<name>A0A402CTK9_9BACT</name>
<dbReference type="OrthoDB" id="9794455at2"/>
<keyword evidence="2" id="KW-0862">Zinc</keyword>
<dbReference type="PRINTS" id="PR00113">
    <property type="entry name" value="ALKPHPHTASE"/>
</dbReference>
<gene>
    <name evidence="4" type="ORF">CCAX7_27540</name>
</gene>
<organism evidence="4 5">
    <name type="scientific">Capsulimonas corticalis</name>
    <dbReference type="NCBI Taxonomy" id="2219043"/>
    <lineage>
        <taxon>Bacteria</taxon>
        <taxon>Bacillati</taxon>
        <taxon>Armatimonadota</taxon>
        <taxon>Armatimonadia</taxon>
        <taxon>Capsulimonadales</taxon>
        <taxon>Capsulimonadaceae</taxon>
        <taxon>Capsulimonas</taxon>
    </lineage>
</organism>
<feature type="binding site" evidence="2">
    <location>
        <position position="426"/>
    </location>
    <ligand>
        <name>Zn(2+)</name>
        <dbReference type="ChEBI" id="CHEBI:29105"/>
        <label>2</label>
    </ligand>
</feature>
<sequence length="646" mass="68290">MRPMNRQCICLGLAATALLAGHASFAAPTVSLAPVDGARFLSDQRFDIRIEAAPAAGAVTLTSLKIDGANVAPTSTDTTGVYTGFNVRGYHAPIAAGMHTLTAVVADGSGSVTATATFEVINPLGNRRPAKNIIIMLGDGMGAAHRTAARIVRYGAVNGRPLGFLNMDKFPGTGQILTESLNSIITDSAPGMCCYTTGNHAFNGQEGVYPSHLANTFAYPRVEYLSEYMHRTLGKSTGIVSTADIEDATPAANAAHTGNRGAGTGICDQYFDERGSTGLTVLMGGGRRWFLPSSDPFSSRTAATDYAPLPADMVTKWGIPAGAQDPTRNLIADFTGDGFTYVTDRTQLTSAAATSGTKLLGLFGYGNMNVALDKVAKQRNPGALGIVDDYHAPNQPMLDEMTDAALTVLAKNPKGFVLTVEGAHIDKQSHAMDADRAIWETIEFDAAVKKARDFADRVGDTVVIVLADHECSGFSIIGALNTSIANLKALPSDKNTLDPAIQPNRQKVVGTYDAASFPHYAIAADGFPVNSDIDGKLLVGFGASGDRYEDWLTKPLVIIDSLLPNNIKAELAGKGYSVTPRDRHPESDNGFFLRGQAAANDQAVHTATDIPISAYSSSSRAFEQFIGVQENTDVFFKLAKSAMGGY</sequence>
<dbReference type="Gene3D" id="2.60.40.10">
    <property type="entry name" value="Immunoglobulins"/>
    <property type="match status" value="1"/>
</dbReference>
<keyword evidence="2" id="KW-0460">Magnesium</keyword>
<comment type="cofactor">
    <cofactor evidence="2">
        <name>Mg(2+)</name>
        <dbReference type="ChEBI" id="CHEBI:18420"/>
    </cofactor>
    <text evidence="2">Binds 1 Mg(2+) ion.</text>
</comment>
<accession>A0A402CTK9</accession>
<feature type="binding site" evidence="2">
    <location>
        <position position="247"/>
    </location>
    <ligand>
        <name>Mg(2+)</name>
        <dbReference type="ChEBI" id="CHEBI:18420"/>
    </ligand>
</feature>
<dbReference type="GO" id="GO:0046872">
    <property type="term" value="F:metal ion binding"/>
    <property type="evidence" value="ECO:0007669"/>
    <property type="project" value="UniProtKB-KW"/>
</dbReference>
<dbReference type="InterPro" id="IPR017850">
    <property type="entry name" value="Alkaline_phosphatase_core_sf"/>
</dbReference>
<feature type="binding site" evidence="2">
    <location>
        <position position="249"/>
    </location>
    <ligand>
        <name>Mg(2+)</name>
        <dbReference type="ChEBI" id="CHEBI:18420"/>
    </ligand>
</feature>
<proteinExistence type="inferred from homology"/>
<dbReference type="SMART" id="SM00098">
    <property type="entry name" value="alkPPc"/>
    <property type="match status" value="1"/>
</dbReference>
<evidence type="ECO:0000256" key="1">
    <source>
        <dbReference type="PIRSR" id="PIRSR601952-1"/>
    </source>
</evidence>
<dbReference type="GO" id="GO:0004035">
    <property type="term" value="F:alkaline phosphatase activity"/>
    <property type="evidence" value="ECO:0007669"/>
    <property type="project" value="TreeGrafter"/>
</dbReference>
<feature type="binding site" evidence="2">
    <location>
        <position position="139"/>
    </location>
    <ligand>
        <name>Zn(2+)</name>
        <dbReference type="ChEBI" id="CHEBI:29105"/>
        <label>2</label>
    </ligand>
</feature>
<dbReference type="CDD" id="cd16012">
    <property type="entry name" value="ALP"/>
    <property type="match status" value="1"/>
</dbReference>
<dbReference type="InterPro" id="IPR013783">
    <property type="entry name" value="Ig-like_fold"/>
</dbReference>